<reference evidence="2 3" key="1">
    <citation type="submission" date="2015-09" db="EMBL/GenBank/DDBJ databases">
        <title>Atta colombica WGS genome.</title>
        <authorList>
            <person name="Nygaard S."/>
            <person name="Hu H."/>
            <person name="Boomsma J."/>
            <person name="Zhang G."/>
        </authorList>
    </citation>
    <scope>NUCLEOTIDE SEQUENCE [LARGE SCALE GENOMIC DNA]</scope>
    <source>
        <strain evidence="2">Treedump-2</strain>
        <tissue evidence="2">Whole body</tissue>
    </source>
</reference>
<accession>A0A195B884</accession>
<dbReference type="AlphaFoldDB" id="A0A195B884"/>
<keyword evidence="3" id="KW-1185">Reference proteome</keyword>
<dbReference type="EMBL" id="KQ976558">
    <property type="protein sequence ID" value="KYM80743.1"/>
    <property type="molecule type" value="Genomic_DNA"/>
</dbReference>
<evidence type="ECO:0000313" key="3">
    <source>
        <dbReference type="Proteomes" id="UP000078540"/>
    </source>
</evidence>
<protein>
    <submittedName>
        <fullName evidence="2">Uncharacterized protein</fullName>
    </submittedName>
</protein>
<name>A0A195B884_9HYME</name>
<gene>
    <name evidence="2" type="ORF">ALC53_08912</name>
</gene>
<evidence type="ECO:0000313" key="2">
    <source>
        <dbReference type="EMBL" id="KYM80743.1"/>
    </source>
</evidence>
<evidence type="ECO:0000256" key="1">
    <source>
        <dbReference type="SAM" id="MobiDB-lite"/>
    </source>
</evidence>
<feature type="region of interest" description="Disordered" evidence="1">
    <location>
        <begin position="1"/>
        <end position="40"/>
    </location>
</feature>
<organism evidence="2 3">
    <name type="scientific">Atta colombica</name>
    <dbReference type="NCBI Taxonomy" id="520822"/>
    <lineage>
        <taxon>Eukaryota</taxon>
        <taxon>Metazoa</taxon>
        <taxon>Ecdysozoa</taxon>
        <taxon>Arthropoda</taxon>
        <taxon>Hexapoda</taxon>
        <taxon>Insecta</taxon>
        <taxon>Pterygota</taxon>
        <taxon>Neoptera</taxon>
        <taxon>Endopterygota</taxon>
        <taxon>Hymenoptera</taxon>
        <taxon>Apocrita</taxon>
        <taxon>Aculeata</taxon>
        <taxon>Formicoidea</taxon>
        <taxon>Formicidae</taxon>
        <taxon>Myrmicinae</taxon>
        <taxon>Atta</taxon>
    </lineage>
</organism>
<sequence length="77" mass="8811">MGHYELKAASSRFFSPSEPRPSKHPRRAPVPPPSSRNFGAPWKKIAQRRVPEWHGASKIYSLRHEDQTRLSLAPKPI</sequence>
<proteinExistence type="predicted"/>
<dbReference type="Proteomes" id="UP000078540">
    <property type="component" value="Unassembled WGS sequence"/>
</dbReference>